<feature type="transmembrane region" description="Helical" evidence="1">
    <location>
        <begin position="155"/>
        <end position="172"/>
    </location>
</feature>
<sequence>MNDYIQTLQRLLMQLTTAEQQDVVEYYREYLEDAGVTTYQGAVDLLGTPQKVARKALADYSIKMSDRAADLGTTPTGKQGTKENVRMIWLIILALLSSPITVPIVLVLIAMVIAVAGVFFGLVAAAVGLLLAGLVGGVVVLAVGLLMLFSVPATGIFYLGLGLIMLGVSWLLTRVAIWLGSLLIRGLAQVAKWAYDRWMPQSKTSHATKRGK</sequence>
<gene>
    <name evidence="2" type="ORF">VC81_08360</name>
</gene>
<dbReference type="Pfam" id="PF22564">
    <property type="entry name" value="HAAS"/>
    <property type="match status" value="1"/>
</dbReference>
<evidence type="ECO:0008006" key="4">
    <source>
        <dbReference type="Google" id="ProtNLM"/>
    </source>
</evidence>
<organism evidence="2 3">
    <name type="scientific">Levilactobacillus spicheri</name>
    <dbReference type="NCBI Taxonomy" id="216463"/>
    <lineage>
        <taxon>Bacteria</taxon>
        <taxon>Bacillati</taxon>
        <taxon>Bacillota</taxon>
        <taxon>Bacilli</taxon>
        <taxon>Lactobacillales</taxon>
        <taxon>Lactobacillaceae</taxon>
        <taxon>Levilactobacillus</taxon>
    </lineage>
</organism>
<accession>A0A0F3RR73</accession>
<comment type="caution">
    <text evidence="2">The sequence shown here is derived from an EMBL/GenBank/DDBJ whole genome shotgun (WGS) entry which is preliminary data.</text>
</comment>
<feature type="transmembrane region" description="Helical" evidence="1">
    <location>
        <begin position="88"/>
        <end position="113"/>
    </location>
</feature>
<keyword evidence="1" id="KW-0812">Transmembrane</keyword>
<protein>
    <recommendedName>
        <fullName evidence="4">DUF1700 domain-containing protein</fullName>
    </recommendedName>
</protein>
<feature type="transmembrane region" description="Helical" evidence="1">
    <location>
        <begin position="119"/>
        <end position="148"/>
    </location>
</feature>
<dbReference type="RefSeq" id="WP_045807603.1">
    <property type="nucleotide sequence ID" value="NZ_JZCR01000019.1"/>
</dbReference>
<reference evidence="2 3" key="1">
    <citation type="submission" date="2015-03" db="EMBL/GenBank/DDBJ databases">
        <authorList>
            <person name="Zheng J."/>
            <person name="Ganezle M."/>
        </authorList>
    </citation>
    <scope>NUCLEOTIDE SEQUENCE [LARGE SCALE GENOMIC DNA]</scope>
    <source>
        <strain evidence="2 3">LP38</strain>
    </source>
</reference>
<dbReference type="EMBL" id="JZCR01000019">
    <property type="protein sequence ID" value="KJW12496.1"/>
    <property type="molecule type" value="Genomic_DNA"/>
</dbReference>
<name>A0A0F3RR73_9LACO</name>
<dbReference type="OrthoDB" id="2242293at2"/>
<dbReference type="PATRIC" id="fig|216463.3.peg.789"/>
<keyword evidence="1" id="KW-0472">Membrane</keyword>
<evidence type="ECO:0000256" key="1">
    <source>
        <dbReference type="SAM" id="Phobius"/>
    </source>
</evidence>
<keyword evidence="1" id="KW-1133">Transmembrane helix</keyword>
<dbReference type="AlphaFoldDB" id="A0A0F3RR73"/>
<evidence type="ECO:0000313" key="2">
    <source>
        <dbReference type="EMBL" id="KJW12496.1"/>
    </source>
</evidence>
<proteinExistence type="predicted"/>
<dbReference type="Proteomes" id="UP000033491">
    <property type="component" value="Unassembled WGS sequence"/>
</dbReference>
<dbReference type="STRING" id="216463.VC81_08360"/>
<evidence type="ECO:0000313" key="3">
    <source>
        <dbReference type="Proteomes" id="UP000033491"/>
    </source>
</evidence>